<feature type="compositionally biased region" description="Polar residues" evidence="1">
    <location>
        <begin position="386"/>
        <end position="401"/>
    </location>
</feature>
<protein>
    <submittedName>
        <fullName evidence="2">Uncharacterized protein</fullName>
    </submittedName>
</protein>
<feature type="compositionally biased region" description="Basic and acidic residues" evidence="1">
    <location>
        <begin position="146"/>
        <end position="162"/>
    </location>
</feature>
<dbReference type="VEuPathDB" id="PlasmoDB:PVX_089220"/>
<dbReference type="Proteomes" id="UP000220605">
    <property type="component" value="Chromosome 5"/>
</dbReference>
<evidence type="ECO:0000313" key="3">
    <source>
        <dbReference type="Proteomes" id="UP000220605"/>
    </source>
</evidence>
<feature type="region of interest" description="Disordered" evidence="1">
    <location>
        <begin position="354"/>
        <end position="401"/>
    </location>
</feature>
<dbReference type="VEuPathDB" id="PlasmoDB:PVP01_0511400"/>
<dbReference type="OrthoDB" id="392580at2759"/>
<gene>
    <name evidence="2" type="ORF">PVP01_0511400</name>
</gene>
<dbReference type="AlphaFoldDB" id="A0A564ZRA8"/>
<accession>A0A564ZRA8</accession>
<feature type="region of interest" description="Disordered" evidence="1">
    <location>
        <begin position="55"/>
        <end position="191"/>
    </location>
</feature>
<proteinExistence type="predicted"/>
<evidence type="ECO:0000256" key="1">
    <source>
        <dbReference type="SAM" id="MobiDB-lite"/>
    </source>
</evidence>
<feature type="compositionally biased region" description="Basic and acidic residues" evidence="1">
    <location>
        <begin position="177"/>
        <end position="191"/>
    </location>
</feature>
<dbReference type="EMBL" id="LT635616">
    <property type="protein sequence ID" value="VUZ94006.1"/>
    <property type="molecule type" value="Genomic_DNA"/>
</dbReference>
<organism evidence="2 3">
    <name type="scientific">Plasmodium vivax</name>
    <name type="common">malaria parasite P. vivax</name>
    <dbReference type="NCBI Taxonomy" id="5855"/>
    <lineage>
        <taxon>Eukaryota</taxon>
        <taxon>Sar</taxon>
        <taxon>Alveolata</taxon>
        <taxon>Apicomplexa</taxon>
        <taxon>Aconoidasida</taxon>
        <taxon>Haemosporida</taxon>
        <taxon>Plasmodiidae</taxon>
        <taxon>Plasmodium</taxon>
        <taxon>Plasmodium (Plasmodium)</taxon>
    </lineage>
</organism>
<sequence length="1036" mass="117031">MEVLQKMQRMDRRIMEMRNLRKLMDEKLDIDLKGDVGNYMNALANLHILEKKKKNSKLVVSSEELRSCANKKGRRRSRNSVSSSMGGRGRSSENGNSNSNGSGGGSRGSGGGSGGSGGYSGGNGDDPDDHDDEEKGTPQSNDDQDSDKPKKEKKEKKKTEGRESEEEASEGADELTEETRDDAGEVTQGKKLEQLKLVGDVQLNVAPEMGNAQMSAEEAQEKTANTDEDNDIINMINDNASSIREYSFEDSHIKACLSDNNSGVHRISAEEAQKIGKKIVSNPFTTSSCEGEAEEQYAQGDNLGESGTMQKEGENFAASQLRRYKTEAINKCIQRQQTKIKLNSVLTELKFKREHHGEYPQGKDSQEHSPPGGDMNDGSEGMPPHNGNSLTNNQQYGSHNNSYEQKYTDFVKHYVTHVGNFYRDVAKPQVEKMMNTQSQSFGLKHLYRSAADSAYTYGSSEFNRSLSTSMQDGDTKREAENCNFTNYLTCSGDKEINRYFEENMNCMAEPLAEMKKYMPAHLGYYEKFNYSKAMDSIRNYDCTNAKGYLKDYDCVQTARAFVEENSCGGGVARVKEHVSLEKVKKHVTLENLKRHVTLEKVKQHVTLEKVKQHVNLEKVKQHVNLAGVAKRINIRSVAEHMNVEQLKQRLDAEGLLSAKCFDESYDILGEAYKNYVNRYIQEVKKSLREKKEQYALNPNCNVENANCNAQLMNNGFVKLAAKNIRNLGRVYSKSKNHLHWNKHKRYIVFNHRKYVGLLDTCYKKRVQSVKKKIEVNKKFFNNYFNACTIDCNSNRYMGSNDLSKSAASLFDYGNIEVNSFEQANSLNLADMRLPSLFKTSASANLQRGNSNAGSEMVGSARGNSQEGVSRSIGDTGGDEGEDTYGDTYGDNYDDADLDDEQVNIPCFPQKKNRLKHLKGVLPDSGGVESDIIYDQQKNVFFDFNDNAYVHVKGNLYFNAKDKLFYEIEFADEFSYEKVRKGLFQLGHFLITEKYAPCKLIMRLCTQFNAFMHSFLGVRRYNVFYADRENLVEIIIK</sequence>
<feature type="compositionally biased region" description="Acidic residues" evidence="1">
    <location>
        <begin position="125"/>
        <end position="134"/>
    </location>
</feature>
<dbReference type="VEuPathDB" id="PlasmoDB:PVPAM_050018900"/>
<feature type="compositionally biased region" description="Gly residues" evidence="1">
    <location>
        <begin position="101"/>
        <end position="124"/>
    </location>
</feature>
<evidence type="ECO:0000313" key="2">
    <source>
        <dbReference type="EMBL" id="VUZ94006.1"/>
    </source>
</evidence>
<feature type="compositionally biased region" description="Acidic residues" evidence="1">
    <location>
        <begin position="163"/>
        <end position="176"/>
    </location>
</feature>
<feature type="compositionally biased region" description="Basic residues" evidence="1">
    <location>
        <begin position="69"/>
        <end position="78"/>
    </location>
</feature>
<name>A0A564ZRA8_PLAVI</name>
<reference evidence="3" key="1">
    <citation type="submission" date="2016-07" db="EMBL/GenBank/DDBJ databases">
        <authorList>
            <consortium name="Pathogen Informatics"/>
        </authorList>
    </citation>
    <scope>NUCLEOTIDE SEQUENCE [LARGE SCALE GENOMIC DNA]</scope>
</reference>
<feature type="region of interest" description="Disordered" evidence="1">
    <location>
        <begin position="847"/>
        <end position="889"/>
    </location>
</feature>
<dbReference type="VEuPathDB" id="PlasmoDB:PVW1_050016400"/>